<proteinExistence type="predicted"/>
<evidence type="ECO:0000313" key="4">
    <source>
        <dbReference type="Proteomes" id="UP000019471"/>
    </source>
</evidence>
<dbReference type="GeneID" id="19193784"/>
<dbReference type="EMBL" id="AMGX01000015">
    <property type="protein sequence ID" value="EXJ67741.1"/>
    <property type="molecule type" value="Genomic_DNA"/>
</dbReference>
<evidence type="ECO:0000256" key="2">
    <source>
        <dbReference type="SAM" id="MobiDB-lite"/>
    </source>
</evidence>
<dbReference type="HOGENOM" id="CLU_860533_0_0_1"/>
<dbReference type="AlphaFoldDB" id="W9WSV5"/>
<gene>
    <name evidence="3" type="ORF">A1O5_09087</name>
</gene>
<comment type="caution">
    <text evidence="3">The sequence shown here is derived from an EMBL/GenBank/DDBJ whole genome shotgun (WGS) entry which is preliminary data.</text>
</comment>
<dbReference type="RefSeq" id="XP_007747857.1">
    <property type="nucleotide sequence ID" value="XM_007749667.1"/>
</dbReference>
<name>W9WSV5_9EURO</name>
<organism evidence="3 4">
    <name type="scientific">Cladophialophora psammophila CBS 110553</name>
    <dbReference type="NCBI Taxonomy" id="1182543"/>
    <lineage>
        <taxon>Eukaryota</taxon>
        <taxon>Fungi</taxon>
        <taxon>Dikarya</taxon>
        <taxon>Ascomycota</taxon>
        <taxon>Pezizomycotina</taxon>
        <taxon>Eurotiomycetes</taxon>
        <taxon>Chaetothyriomycetidae</taxon>
        <taxon>Chaetothyriales</taxon>
        <taxon>Herpotrichiellaceae</taxon>
        <taxon>Cladophialophora</taxon>
    </lineage>
</organism>
<sequence>MSSRRRKSSHYHRCESCPNRVAGIAIFQQLVQRNTDQGAQIGNLQAHNATLQTEWLARGEQLKGVEKVNAGLQTEIEKLRPALAAEKGKTLEVDTKLETIIQALTDGNAQLLHRCGQLETENAQLKEALEGDKVRLKSQREALEANKGQPKDQNEVLEEDRAQLRGHNRALEGVDARLKARISELEKAPNESGEELLKTQRECNRLQETARNGGTTELAIHFGNITPPTTPRKTPWPTMPGHFPVDDNPQPDEQVIPQESAKKDVRSSSPTPQMETASQK</sequence>
<evidence type="ECO:0000256" key="1">
    <source>
        <dbReference type="SAM" id="Coils"/>
    </source>
</evidence>
<accession>W9WSV5</accession>
<feature type="region of interest" description="Disordered" evidence="2">
    <location>
        <begin position="225"/>
        <end position="280"/>
    </location>
</feature>
<keyword evidence="1" id="KW-0175">Coiled coil</keyword>
<feature type="coiled-coil region" evidence="1">
    <location>
        <begin position="108"/>
        <end position="146"/>
    </location>
</feature>
<dbReference type="OrthoDB" id="10416787at2759"/>
<evidence type="ECO:0000313" key="3">
    <source>
        <dbReference type="EMBL" id="EXJ67741.1"/>
    </source>
</evidence>
<feature type="compositionally biased region" description="Polar residues" evidence="2">
    <location>
        <begin position="267"/>
        <end position="280"/>
    </location>
</feature>
<keyword evidence="4" id="KW-1185">Reference proteome</keyword>
<protein>
    <submittedName>
        <fullName evidence="3">Uncharacterized protein</fullName>
    </submittedName>
</protein>
<feature type="compositionally biased region" description="Low complexity" evidence="2">
    <location>
        <begin position="231"/>
        <end position="240"/>
    </location>
</feature>
<dbReference type="Proteomes" id="UP000019471">
    <property type="component" value="Unassembled WGS sequence"/>
</dbReference>
<reference evidence="3 4" key="1">
    <citation type="submission" date="2013-03" db="EMBL/GenBank/DDBJ databases">
        <title>The Genome Sequence of Cladophialophora psammophila CBS 110553.</title>
        <authorList>
            <consortium name="The Broad Institute Genomics Platform"/>
            <person name="Cuomo C."/>
            <person name="de Hoog S."/>
            <person name="Gorbushina A."/>
            <person name="Walker B."/>
            <person name="Young S.K."/>
            <person name="Zeng Q."/>
            <person name="Gargeya S."/>
            <person name="Fitzgerald M."/>
            <person name="Haas B."/>
            <person name="Abouelleil A."/>
            <person name="Allen A.W."/>
            <person name="Alvarado L."/>
            <person name="Arachchi H.M."/>
            <person name="Berlin A.M."/>
            <person name="Chapman S.B."/>
            <person name="Gainer-Dewar J."/>
            <person name="Goldberg J."/>
            <person name="Griggs A."/>
            <person name="Gujja S."/>
            <person name="Hansen M."/>
            <person name="Howarth C."/>
            <person name="Imamovic A."/>
            <person name="Ireland A."/>
            <person name="Larimer J."/>
            <person name="McCowan C."/>
            <person name="Murphy C."/>
            <person name="Pearson M."/>
            <person name="Poon T.W."/>
            <person name="Priest M."/>
            <person name="Roberts A."/>
            <person name="Saif S."/>
            <person name="Shea T."/>
            <person name="Sisk P."/>
            <person name="Sykes S."/>
            <person name="Wortman J."/>
            <person name="Nusbaum C."/>
            <person name="Birren B."/>
        </authorList>
    </citation>
    <scope>NUCLEOTIDE SEQUENCE [LARGE SCALE GENOMIC DNA]</scope>
    <source>
        <strain evidence="3 4">CBS 110553</strain>
    </source>
</reference>